<dbReference type="PROSITE" id="PS51318">
    <property type="entry name" value="TAT"/>
    <property type="match status" value="1"/>
</dbReference>
<sequence>MKTSQQRSRRMPARSATVGALLLALVAAPVPAAIAAETPPVADAPGSSQPQVGTGSGDVWSIPALPADQFTLIVAFSFGNRMPAGADPERTEGEPGPVNEALADTVVAARGDRDIPVYAQTPIADVLRTKHGMDDVVAIAADVRPDGTLAYLSTDGAAAKVAALRGASQATDVAGVVAFGDHQWRATRTAEANGFRTYAPLGISMPGQYDPQSGQAWTRSPGVYLPTDYAARIPLLIQSGGGAGR</sequence>
<protein>
    <submittedName>
        <fullName evidence="2">Uncharacterized protein</fullName>
    </submittedName>
</protein>
<dbReference type="EMBL" id="SUMD01000003">
    <property type="protein sequence ID" value="TJZ79444.1"/>
    <property type="molecule type" value="Genomic_DNA"/>
</dbReference>
<evidence type="ECO:0000256" key="1">
    <source>
        <dbReference type="SAM" id="SignalP"/>
    </source>
</evidence>
<comment type="caution">
    <text evidence="2">The sequence shown here is derived from an EMBL/GenBank/DDBJ whole genome shotgun (WGS) entry which is preliminary data.</text>
</comment>
<accession>A0ABY2RMC5</accession>
<keyword evidence="1" id="KW-0732">Signal</keyword>
<dbReference type="RefSeq" id="WP_136908548.1">
    <property type="nucleotide sequence ID" value="NZ_SUMD01000003.1"/>
</dbReference>
<proteinExistence type="predicted"/>
<evidence type="ECO:0000313" key="3">
    <source>
        <dbReference type="Proteomes" id="UP000305109"/>
    </source>
</evidence>
<reference evidence="2 3" key="1">
    <citation type="submission" date="2019-04" db="EMBL/GenBank/DDBJ databases">
        <title>Rhodococcus oryzae sp. nov., a novel actinomycete isolated from rhizosphere soil of rice (Oryza sativa L.).</title>
        <authorList>
            <person name="Li C."/>
        </authorList>
    </citation>
    <scope>NUCLEOTIDE SEQUENCE [LARGE SCALE GENOMIC DNA]</scope>
    <source>
        <strain evidence="2 3">NEAU-CX67</strain>
    </source>
</reference>
<feature type="chain" id="PRO_5046013996" evidence="1">
    <location>
        <begin position="36"/>
        <end position="245"/>
    </location>
</feature>
<organism evidence="2 3">
    <name type="scientific">Rhodococcus oryzae</name>
    <dbReference type="NCBI Taxonomy" id="2571143"/>
    <lineage>
        <taxon>Bacteria</taxon>
        <taxon>Bacillati</taxon>
        <taxon>Actinomycetota</taxon>
        <taxon>Actinomycetes</taxon>
        <taxon>Mycobacteriales</taxon>
        <taxon>Nocardiaceae</taxon>
        <taxon>Rhodococcus</taxon>
    </lineage>
</organism>
<evidence type="ECO:0000313" key="2">
    <source>
        <dbReference type="EMBL" id="TJZ79444.1"/>
    </source>
</evidence>
<gene>
    <name evidence="2" type="ORF">FCG67_07365</name>
</gene>
<dbReference type="Proteomes" id="UP000305109">
    <property type="component" value="Unassembled WGS sequence"/>
</dbReference>
<keyword evidence="3" id="KW-1185">Reference proteome</keyword>
<feature type="signal peptide" evidence="1">
    <location>
        <begin position="1"/>
        <end position="35"/>
    </location>
</feature>
<name>A0ABY2RMC5_9NOCA</name>
<dbReference type="InterPro" id="IPR006311">
    <property type="entry name" value="TAT_signal"/>
</dbReference>